<organism evidence="2 3">
    <name type="scientific">Falsiruegeria litorea R37</name>
    <dbReference type="NCBI Taxonomy" id="1200284"/>
    <lineage>
        <taxon>Bacteria</taxon>
        <taxon>Pseudomonadati</taxon>
        <taxon>Pseudomonadota</taxon>
        <taxon>Alphaproteobacteria</taxon>
        <taxon>Rhodobacterales</taxon>
        <taxon>Roseobacteraceae</taxon>
        <taxon>Falsiruegeria</taxon>
    </lineage>
</organism>
<keyword evidence="3" id="KW-1185">Reference proteome</keyword>
<keyword evidence="1" id="KW-1133">Transmembrane helix</keyword>
<proteinExistence type="predicted"/>
<dbReference type="RefSeq" id="WP_085795059.1">
    <property type="nucleotide sequence ID" value="NZ_FWFO01000001.1"/>
</dbReference>
<dbReference type="EMBL" id="FWFO01000001">
    <property type="protein sequence ID" value="SLN32947.1"/>
    <property type="molecule type" value="Genomic_DNA"/>
</dbReference>
<dbReference type="Pfam" id="PF10658">
    <property type="entry name" value="DUF2484"/>
    <property type="match status" value="1"/>
</dbReference>
<keyword evidence="1" id="KW-0472">Membrane</keyword>
<dbReference type="AlphaFoldDB" id="A0A1Y5S5D0"/>
<gene>
    <name evidence="2" type="ORF">TRL7639_01452</name>
</gene>
<evidence type="ECO:0008006" key="4">
    <source>
        <dbReference type="Google" id="ProtNLM"/>
    </source>
</evidence>
<feature type="transmembrane region" description="Helical" evidence="1">
    <location>
        <begin position="43"/>
        <end position="64"/>
    </location>
</feature>
<evidence type="ECO:0000313" key="3">
    <source>
        <dbReference type="Proteomes" id="UP000193077"/>
    </source>
</evidence>
<name>A0A1Y5S5D0_9RHOB</name>
<reference evidence="2 3" key="1">
    <citation type="submission" date="2017-03" db="EMBL/GenBank/DDBJ databases">
        <authorList>
            <person name="Afonso C.L."/>
            <person name="Miller P.J."/>
            <person name="Scott M.A."/>
            <person name="Spackman E."/>
            <person name="Goraichik I."/>
            <person name="Dimitrov K.M."/>
            <person name="Suarez D.L."/>
            <person name="Swayne D.E."/>
        </authorList>
    </citation>
    <scope>NUCLEOTIDE SEQUENCE [LARGE SCALE GENOMIC DNA]</scope>
    <source>
        <strain evidence="2 3">CECT 7639</strain>
    </source>
</reference>
<dbReference type="Proteomes" id="UP000193077">
    <property type="component" value="Unassembled WGS sequence"/>
</dbReference>
<dbReference type="InterPro" id="IPR018919">
    <property type="entry name" value="DUF2484"/>
</dbReference>
<evidence type="ECO:0000256" key="1">
    <source>
        <dbReference type="SAM" id="Phobius"/>
    </source>
</evidence>
<protein>
    <recommendedName>
        <fullName evidence="4">UDP-N-acetylmuramate--alanine ligase</fullName>
    </recommendedName>
</protein>
<dbReference type="OrthoDB" id="7869914at2"/>
<sequence>MTLLIAVSALWVLAATAVAMLPLRRQYIPGVALMLAAPVLIYLLGREFGWIVGLAATAAFISMFRNPLRYFWRKWTGGDVEELIKGRD</sequence>
<evidence type="ECO:0000313" key="2">
    <source>
        <dbReference type="EMBL" id="SLN32947.1"/>
    </source>
</evidence>
<accession>A0A1Y5S5D0</accession>
<keyword evidence="1" id="KW-0812">Transmembrane</keyword>